<gene>
    <name evidence="1" type="ORF">SCALOS_LOCUS9643</name>
</gene>
<proteinExistence type="predicted"/>
<accession>A0ACA9NXE2</accession>
<name>A0ACA9NXE2_9GLOM</name>
<feature type="non-terminal residue" evidence="1">
    <location>
        <position position="1"/>
    </location>
</feature>
<comment type="caution">
    <text evidence="1">The sequence shown here is derived from an EMBL/GenBank/DDBJ whole genome shotgun (WGS) entry which is preliminary data.</text>
</comment>
<dbReference type="EMBL" id="CAJVPM010031005">
    <property type="protein sequence ID" value="CAG8678541.1"/>
    <property type="molecule type" value="Genomic_DNA"/>
</dbReference>
<evidence type="ECO:0000313" key="1">
    <source>
        <dbReference type="EMBL" id="CAG8678541.1"/>
    </source>
</evidence>
<sequence length="73" mass="7788">GDRHRLPSTCDTVWWDPIGNKCLCNDSTCAYTDTSVPMPNKTSTNNSNTGSDGKSNTNGQKSDASSLLYSSAL</sequence>
<feature type="non-terminal residue" evidence="1">
    <location>
        <position position="73"/>
    </location>
</feature>
<evidence type="ECO:0000313" key="2">
    <source>
        <dbReference type="Proteomes" id="UP000789860"/>
    </source>
</evidence>
<organism evidence="1 2">
    <name type="scientific">Scutellospora calospora</name>
    <dbReference type="NCBI Taxonomy" id="85575"/>
    <lineage>
        <taxon>Eukaryota</taxon>
        <taxon>Fungi</taxon>
        <taxon>Fungi incertae sedis</taxon>
        <taxon>Mucoromycota</taxon>
        <taxon>Glomeromycotina</taxon>
        <taxon>Glomeromycetes</taxon>
        <taxon>Diversisporales</taxon>
        <taxon>Gigasporaceae</taxon>
        <taxon>Scutellospora</taxon>
    </lineage>
</organism>
<dbReference type="Proteomes" id="UP000789860">
    <property type="component" value="Unassembled WGS sequence"/>
</dbReference>
<keyword evidence="2" id="KW-1185">Reference proteome</keyword>
<reference evidence="1" key="1">
    <citation type="submission" date="2021-06" db="EMBL/GenBank/DDBJ databases">
        <authorList>
            <person name="Kallberg Y."/>
            <person name="Tangrot J."/>
            <person name="Rosling A."/>
        </authorList>
    </citation>
    <scope>NUCLEOTIDE SEQUENCE</scope>
    <source>
        <strain evidence="1">AU212A</strain>
    </source>
</reference>
<protein>
    <submittedName>
        <fullName evidence="1">8796_t:CDS:1</fullName>
    </submittedName>
</protein>